<dbReference type="STRING" id="1156985.SAMN04488118_1041"/>
<evidence type="ECO:0008006" key="3">
    <source>
        <dbReference type="Google" id="ProtNLM"/>
    </source>
</evidence>
<evidence type="ECO:0000313" key="1">
    <source>
        <dbReference type="EMBL" id="SCZ59868.1"/>
    </source>
</evidence>
<reference evidence="1 2" key="1">
    <citation type="submission" date="2016-10" db="EMBL/GenBank/DDBJ databases">
        <authorList>
            <person name="de Groot N.N."/>
        </authorList>
    </citation>
    <scope>NUCLEOTIDE SEQUENCE [LARGE SCALE GENOMIC DNA]</scope>
    <source>
        <strain evidence="1 2">U95</strain>
    </source>
</reference>
<dbReference type="OrthoDB" id="5351919at2"/>
<organism evidence="1 2">
    <name type="scientific">Epibacterium ulvae</name>
    <dbReference type="NCBI Taxonomy" id="1156985"/>
    <lineage>
        <taxon>Bacteria</taxon>
        <taxon>Pseudomonadati</taxon>
        <taxon>Pseudomonadota</taxon>
        <taxon>Alphaproteobacteria</taxon>
        <taxon>Rhodobacterales</taxon>
        <taxon>Roseobacteraceae</taxon>
        <taxon>Epibacterium</taxon>
    </lineage>
</organism>
<accession>A0A1G5QDZ4</accession>
<dbReference type="SUPFAM" id="SSF75011">
    <property type="entry name" value="3-carboxy-cis,cis-mucoante lactonizing enzyme"/>
    <property type="match status" value="1"/>
</dbReference>
<gene>
    <name evidence="1" type="ORF">SAMN04488118_1041</name>
</gene>
<dbReference type="RefSeq" id="WP_090218208.1">
    <property type="nucleotide sequence ID" value="NZ_FMWG01000004.1"/>
</dbReference>
<evidence type="ECO:0000313" key="2">
    <source>
        <dbReference type="Proteomes" id="UP000198767"/>
    </source>
</evidence>
<sequence>MFRKLFGSGKTVLTDISRWNEIGREVATHDCTELEAFHQGKSKEPKLSQDTRDPAMAEAVLQRVIALNREGRGHEARGKFDPAHAPFIAKLEKGGRGLTCCAVLGPEDYLVQQGTTYQDNTTWRVEGRRVTEIPDVSTFSWSRNRKFFAVAHRDGSFAVGSQFGDPKAEQIPAIPGSAFVPKDLPDDFVAKFAVPADRHAYSRISVSDDGTKVLLCDEERGVMLLIKAKSEWQSSLLFPSVELGVEEQMREFWEDDDYFTPFFDMIHAALSPDGNYVALGTQDDGHHLLSLTEDGQFSFFAHLGHLSEYPHNGCFSDDSRFVALNSCHFYNGVTFTSELNAVRGLTTEPYEHHVEQRILNDYLRVYASSFLPDNMANQKDGAFLLAGSGFAACVSPDGKLLWELGFGSSAGAVDVCQSTGRVLIASYSGMLHILDPSQKQSPAIFSGYNVPKEIGRWVFWDRLESPIVW</sequence>
<protein>
    <recommendedName>
        <fullName evidence="3">WD40 repeat</fullName>
    </recommendedName>
</protein>
<proteinExistence type="predicted"/>
<dbReference type="AlphaFoldDB" id="A0A1G5QDZ4"/>
<name>A0A1G5QDZ4_9RHOB</name>
<keyword evidence="2" id="KW-1185">Reference proteome</keyword>
<dbReference type="EMBL" id="FMWG01000004">
    <property type="protein sequence ID" value="SCZ59868.1"/>
    <property type="molecule type" value="Genomic_DNA"/>
</dbReference>
<dbReference type="Proteomes" id="UP000198767">
    <property type="component" value="Unassembled WGS sequence"/>
</dbReference>